<keyword evidence="5" id="KW-1185">Reference proteome</keyword>
<dbReference type="InterPro" id="IPR001647">
    <property type="entry name" value="HTH_TetR"/>
</dbReference>
<reference evidence="5" key="1">
    <citation type="submission" date="2016-10" db="EMBL/GenBank/DDBJ databases">
        <authorList>
            <person name="Varghese N."/>
            <person name="Submissions S."/>
        </authorList>
    </citation>
    <scope>NUCLEOTIDE SEQUENCE [LARGE SCALE GENOMIC DNA]</scope>
    <source>
        <strain evidence="5">DSM 44718</strain>
    </source>
</reference>
<dbReference type="SUPFAM" id="SSF48498">
    <property type="entry name" value="Tetracyclin repressor-like, C-terminal domain"/>
    <property type="match status" value="1"/>
</dbReference>
<name>A0A1H3UHC0_9ACTN</name>
<proteinExistence type="predicted"/>
<evidence type="ECO:0000313" key="4">
    <source>
        <dbReference type="EMBL" id="SDZ61697.1"/>
    </source>
</evidence>
<dbReference type="RefSeq" id="WP_090802281.1">
    <property type="nucleotide sequence ID" value="NZ_BOND01000005.1"/>
</dbReference>
<evidence type="ECO:0000313" key="5">
    <source>
        <dbReference type="Proteomes" id="UP000199632"/>
    </source>
</evidence>
<dbReference type="InterPro" id="IPR009057">
    <property type="entry name" value="Homeodomain-like_sf"/>
</dbReference>
<accession>A0A1H3UHC0</accession>
<dbReference type="OrthoDB" id="7506349at2"/>
<protein>
    <submittedName>
        <fullName evidence="4">Transcriptional regulator, TetR family</fullName>
    </submittedName>
</protein>
<dbReference type="EMBL" id="FNQB01000004">
    <property type="protein sequence ID" value="SDZ61697.1"/>
    <property type="molecule type" value="Genomic_DNA"/>
</dbReference>
<dbReference type="Gene3D" id="1.10.357.10">
    <property type="entry name" value="Tetracycline Repressor, domain 2"/>
    <property type="match status" value="1"/>
</dbReference>
<evidence type="ECO:0000259" key="3">
    <source>
        <dbReference type="PROSITE" id="PS50977"/>
    </source>
</evidence>
<feature type="DNA-binding region" description="H-T-H motif" evidence="2">
    <location>
        <begin position="24"/>
        <end position="43"/>
    </location>
</feature>
<sequence length="188" mass="19703">MSRRTEVLDAAIALLGTGGVRAVTHRAVDAGAGLPAGATSNLFRTRDALLGAVVERFAEREKAAWDDLAARDTPGSPAELAAVMATVALAAVGPHRTLTLARYVILVEAAHHPALRAPLLAAGRRVDAWFTTWLRVAGSTDAERDAPILMNAYSGLILHELANPDPYFDPAGRLTPLVEALLGGTDGP</sequence>
<dbReference type="STRING" id="137265.SAMN05421684_7298"/>
<keyword evidence="1 2" id="KW-0238">DNA-binding</keyword>
<dbReference type="InterPro" id="IPR041583">
    <property type="entry name" value="TetR_C_31"/>
</dbReference>
<dbReference type="PROSITE" id="PS50977">
    <property type="entry name" value="HTH_TETR_2"/>
    <property type="match status" value="1"/>
</dbReference>
<dbReference type="SUPFAM" id="SSF46689">
    <property type="entry name" value="Homeodomain-like"/>
    <property type="match status" value="1"/>
</dbReference>
<dbReference type="Pfam" id="PF17940">
    <property type="entry name" value="TetR_C_31"/>
    <property type="match status" value="1"/>
</dbReference>
<gene>
    <name evidence="4" type="ORF">SAMN05421684_7298</name>
</gene>
<evidence type="ECO:0000256" key="1">
    <source>
        <dbReference type="ARBA" id="ARBA00023125"/>
    </source>
</evidence>
<dbReference type="InterPro" id="IPR036271">
    <property type="entry name" value="Tet_transcr_reg_TetR-rel_C_sf"/>
</dbReference>
<feature type="domain" description="HTH tetR-type" evidence="3">
    <location>
        <begin position="1"/>
        <end position="61"/>
    </location>
</feature>
<dbReference type="Proteomes" id="UP000199632">
    <property type="component" value="Unassembled WGS sequence"/>
</dbReference>
<evidence type="ECO:0000256" key="2">
    <source>
        <dbReference type="PROSITE-ProRule" id="PRU00335"/>
    </source>
</evidence>
<dbReference type="AlphaFoldDB" id="A0A1H3UHC0"/>
<organism evidence="4 5">
    <name type="scientific">Asanoa ishikariensis</name>
    <dbReference type="NCBI Taxonomy" id="137265"/>
    <lineage>
        <taxon>Bacteria</taxon>
        <taxon>Bacillati</taxon>
        <taxon>Actinomycetota</taxon>
        <taxon>Actinomycetes</taxon>
        <taxon>Micromonosporales</taxon>
        <taxon>Micromonosporaceae</taxon>
        <taxon>Asanoa</taxon>
    </lineage>
</organism>
<dbReference type="GO" id="GO:0003677">
    <property type="term" value="F:DNA binding"/>
    <property type="evidence" value="ECO:0007669"/>
    <property type="project" value="UniProtKB-UniRule"/>
</dbReference>